<evidence type="ECO:0000256" key="1">
    <source>
        <dbReference type="ARBA" id="ARBA00004127"/>
    </source>
</evidence>
<reference evidence="7" key="1">
    <citation type="submission" date="2023-07" db="EMBL/GenBank/DDBJ databases">
        <authorList>
            <consortium name="CYATHOMIX"/>
        </authorList>
    </citation>
    <scope>NUCLEOTIDE SEQUENCE</scope>
    <source>
        <strain evidence="7">N/A</strain>
    </source>
</reference>
<protein>
    <submittedName>
        <fullName evidence="7">Uncharacterized protein</fullName>
    </submittedName>
</protein>
<keyword evidence="2" id="KW-0813">Transport</keyword>
<keyword evidence="8" id="KW-1185">Reference proteome</keyword>
<dbReference type="PANTHER" id="PTHR23510:SF3">
    <property type="entry name" value="MAJOR FACILITATOR SUPERFAMILY DOMAIN-CONTAINING PROTEIN 8"/>
    <property type="match status" value="1"/>
</dbReference>
<proteinExistence type="predicted"/>
<dbReference type="Proteomes" id="UP001176961">
    <property type="component" value="Unassembled WGS sequence"/>
</dbReference>
<feature type="transmembrane region" description="Helical" evidence="6">
    <location>
        <begin position="52"/>
        <end position="74"/>
    </location>
</feature>
<dbReference type="GO" id="GO:0005765">
    <property type="term" value="C:lysosomal membrane"/>
    <property type="evidence" value="ECO:0007669"/>
    <property type="project" value="TreeGrafter"/>
</dbReference>
<dbReference type="SUPFAM" id="SSF103473">
    <property type="entry name" value="MFS general substrate transporter"/>
    <property type="match status" value="1"/>
</dbReference>
<dbReference type="PANTHER" id="PTHR23510">
    <property type="entry name" value="INNER MEMBRANE TRANSPORT PROTEIN YAJR"/>
    <property type="match status" value="1"/>
</dbReference>
<comment type="caution">
    <text evidence="7">The sequence shown here is derived from an EMBL/GenBank/DDBJ whole genome shotgun (WGS) entry which is preliminary data.</text>
</comment>
<dbReference type="EMBL" id="CATQJL010000305">
    <property type="protein sequence ID" value="CAJ0600843.1"/>
    <property type="molecule type" value="Genomic_DNA"/>
</dbReference>
<evidence type="ECO:0000256" key="5">
    <source>
        <dbReference type="ARBA" id="ARBA00023136"/>
    </source>
</evidence>
<keyword evidence="5 6" id="KW-0472">Membrane</keyword>
<evidence type="ECO:0000256" key="3">
    <source>
        <dbReference type="ARBA" id="ARBA00022692"/>
    </source>
</evidence>
<keyword evidence="4 6" id="KW-1133">Transmembrane helix</keyword>
<evidence type="ECO:0000256" key="4">
    <source>
        <dbReference type="ARBA" id="ARBA00022989"/>
    </source>
</evidence>
<keyword evidence="3 6" id="KW-0812">Transmembrane</keyword>
<dbReference type="Pfam" id="PF07690">
    <property type="entry name" value="MFS_1"/>
    <property type="match status" value="1"/>
</dbReference>
<comment type="subcellular location">
    <subcellularLocation>
        <location evidence="1">Endomembrane system</location>
        <topology evidence="1">Multi-pass membrane protein</topology>
    </subcellularLocation>
</comment>
<name>A0AA36M7N6_CYLNA</name>
<dbReference type="Gene3D" id="1.20.1250.20">
    <property type="entry name" value="MFS general substrate transporter like domains"/>
    <property type="match status" value="1"/>
</dbReference>
<feature type="transmembrane region" description="Helical" evidence="6">
    <location>
        <begin position="86"/>
        <end position="106"/>
    </location>
</feature>
<gene>
    <name evidence="7" type="ORF">CYNAS_LOCUS12826</name>
</gene>
<sequence>MNTVIAVYCSTPWRSVYVAALCSFVQAIQYGLFFSSLWPYLKSLDPTVSETFFGYVVAIYSLGQCIASPAFGYWSNRIKQVRAPTIFGFNMMLFGNLIYLFMDFLPHGYGYAMAISRALVGIGLQALFTPLGGAGIHIAFGYSLNMYKAPALFALIMNICGMLLMYFAFDEQYAGLHEGKQTTPLPPADFIAVAVCIVTRFTQLSVAANIETLGSPYSMLMFDFSAPEAVKVNAVSQAVQGIAAAVILLPFLFLDVGKRLKQRTVNIACMLGFIAFHLITYPWDFGQRVTINQQDSLEGGCDSERFDWCSTTPKVDKWLYYGSLCLVFEVTYAVSNVVLSTLFSKVIGPRRQGTMQGIFQMSGSVARMAAPVLLNLVYSHFGPKGVWQLELAQLVSTLALWLLFLPRLVPLEKLHDIRNIKQKAMA</sequence>
<feature type="transmembrane region" description="Helical" evidence="6">
    <location>
        <begin position="318"/>
        <end position="343"/>
    </location>
</feature>
<evidence type="ECO:0000313" key="7">
    <source>
        <dbReference type="EMBL" id="CAJ0600843.1"/>
    </source>
</evidence>
<accession>A0AA36M7N6</accession>
<evidence type="ECO:0000256" key="6">
    <source>
        <dbReference type="SAM" id="Phobius"/>
    </source>
</evidence>
<evidence type="ECO:0000313" key="8">
    <source>
        <dbReference type="Proteomes" id="UP001176961"/>
    </source>
</evidence>
<dbReference type="CDD" id="cd17326">
    <property type="entry name" value="MFS_MFSD8"/>
    <property type="match status" value="1"/>
</dbReference>
<feature type="transmembrane region" description="Helical" evidence="6">
    <location>
        <begin position="230"/>
        <end position="253"/>
    </location>
</feature>
<dbReference type="GO" id="GO:0022857">
    <property type="term" value="F:transmembrane transporter activity"/>
    <property type="evidence" value="ECO:0007669"/>
    <property type="project" value="InterPro"/>
</dbReference>
<feature type="transmembrane region" description="Helical" evidence="6">
    <location>
        <begin position="152"/>
        <end position="169"/>
    </location>
</feature>
<feature type="transmembrane region" description="Helical" evidence="6">
    <location>
        <begin position="118"/>
        <end position="140"/>
    </location>
</feature>
<dbReference type="InterPro" id="IPR051068">
    <property type="entry name" value="MFS_Domain-Containing_Protein"/>
</dbReference>
<feature type="transmembrane region" description="Helical" evidence="6">
    <location>
        <begin position="387"/>
        <end position="405"/>
    </location>
</feature>
<feature type="transmembrane region" description="Helical" evidence="6">
    <location>
        <begin position="364"/>
        <end position="381"/>
    </location>
</feature>
<evidence type="ECO:0000256" key="2">
    <source>
        <dbReference type="ARBA" id="ARBA00022448"/>
    </source>
</evidence>
<dbReference type="InterPro" id="IPR011701">
    <property type="entry name" value="MFS"/>
</dbReference>
<dbReference type="InterPro" id="IPR036259">
    <property type="entry name" value="MFS_trans_sf"/>
</dbReference>
<feature type="transmembrane region" description="Helical" evidence="6">
    <location>
        <begin position="265"/>
        <end position="283"/>
    </location>
</feature>
<organism evidence="7 8">
    <name type="scientific">Cylicocyclus nassatus</name>
    <name type="common">Nematode worm</name>
    <dbReference type="NCBI Taxonomy" id="53992"/>
    <lineage>
        <taxon>Eukaryota</taxon>
        <taxon>Metazoa</taxon>
        <taxon>Ecdysozoa</taxon>
        <taxon>Nematoda</taxon>
        <taxon>Chromadorea</taxon>
        <taxon>Rhabditida</taxon>
        <taxon>Rhabditina</taxon>
        <taxon>Rhabditomorpha</taxon>
        <taxon>Strongyloidea</taxon>
        <taxon>Strongylidae</taxon>
        <taxon>Cylicocyclus</taxon>
    </lineage>
</organism>
<dbReference type="GO" id="GO:0012505">
    <property type="term" value="C:endomembrane system"/>
    <property type="evidence" value="ECO:0007669"/>
    <property type="project" value="UniProtKB-SubCell"/>
</dbReference>
<dbReference type="AlphaFoldDB" id="A0AA36M7N6"/>
<feature type="transmembrane region" description="Helical" evidence="6">
    <location>
        <begin position="16"/>
        <end position="40"/>
    </location>
</feature>